<comment type="caution">
    <text evidence="1">The sequence shown here is derived from an EMBL/GenBank/DDBJ whole genome shotgun (WGS) entry which is preliminary data.</text>
</comment>
<accession>A0A928VSM3</accession>
<organism evidence="1 2">
    <name type="scientific">Romeriopsis navalis LEGE 11480</name>
    <dbReference type="NCBI Taxonomy" id="2777977"/>
    <lineage>
        <taxon>Bacteria</taxon>
        <taxon>Bacillati</taxon>
        <taxon>Cyanobacteriota</taxon>
        <taxon>Cyanophyceae</taxon>
        <taxon>Leptolyngbyales</taxon>
        <taxon>Leptolyngbyaceae</taxon>
        <taxon>Romeriopsis</taxon>
        <taxon>Romeriopsis navalis</taxon>
    </lineage>
</organism>
<sequence length="127" mass="14597">MIEVLLLTYDLGHDPWVTGHGLGHGLHRNQSLSALSQSEHFLQKMSQLYTIADVRFFITRRLGKSIPPDTLKRWKRILGVTAQKSGGDWLYEQDDIDALVTLGKWLRTPNATINGFCRHHNFTRKDK</sequence>
<dbReference type="EMBL" id="JADEXQ010000076">
    <property type="protein sequence ID" value="MBE9031795.1"/>
    <property type="molecule type" value="Genomic_DNA"/>
</dbReference>
<name>A0A928VSM3_9CYAN</name>
<dbReference type="AlphaFoldDB" id="A0A928VSM3"/>
<reference evidence="1" key="1">
    <citation type="submission" date="2020-10" db="EMBL/GenBank/DDBJ databases">
        <authorList>
            <person name="Castelo-Branco R."/>
            <person name="Eusebio N."/>
            <person name="Adriana R."/>
            <person name="Vieira A."/>
            <person name="Brugerolle De Fraissinette N."/>
            <person name="Rezende De Castro R."/>
            <person name="Schneider M.P."/>
            <person name="Vasconcelos V."/>
            <person name="Leao P.N."/>
        </authorList>
    </citation>
    <scope>NUCLEOTIDE SEQUENCE</scope>
    <source>
        <strain evidence="1">LEGE 11480</strain>
    </source>
</reference>
<dbReference type="Proteomes" id="UP000625316">
    <property type="component" value="Unassembled WGS sequence"/>
</dbReference>
<keyword evidence="2" id="KW-1185">Reference proteome</keyword>
<evidence type="ECO:0000313" key="1">
    <source>
        <dbReference type="EMBL" id="MBE9031795.1"/>
    </source>
</evidence>
<protein>
    <submittedName>
        <fullName evidence="1">Uncharacterized protein</fullName>
    </submittedName>
</protein>
<gene>
    <name evidence="1" type="ORF">IQ266_18840</name>
</gene>
<proteinExistence type="predicted"/>
<evidence type="ECO:0000313" key="2">
    <source>
        <dbReference type="Proteomes" id="UP000625316"/>
    </source>
</evidence>
<dbReference type="RefSeq" id="WP_264326623.1">
    <property type="nucleotide sequence ID" value="NZ_JADEXQ010000076.1"/>
</dbReference>